<dbReference type="PANTHER" id="PTHR42774:SF10">
    <property type="entry name" value="KETOHEXOKINASE-LIKE ISOFORM X1"/>
    <property type="match status" value="1"/>
</dbReference>
<dbReference type="AlphaFoldDB" id="A0AAN8TAP0"/>
<dbReference type="SUPFAM" id="SSF53613">
    <property type="entry name" value="Ribokinase-like"/>
    <property type="match status" value="1"/>
</dbReference>
<gene>
    <name evidence="1" type="ORF">RDI58_020875</name>
</gene>
<organism evidence="1 2">
    <name type="scientific">Solanum bulbocastanum</name>
    <name type="common">Wild potato</name>
    <dbReference type="NCBI Taxonomy" id="147425"/>
    <lineage>
        <taxon>Eukaryota</taxon>
        <taxon>Viridiplantae</taxon>
        <taxon>Streptophyta</taxon>
        <taxon>Embryophyta</taxon>
        <taxon>Tracheophyta</taxon>
        <taxon>Spermatophyta</taxon>
        <taxon>Magnoliopsida</taxon>
        <taxon>eudicotyledons</taxon>
        <taxon>Gunneridae</taxon>
        <taxon>Pentapetalae</taxon>
        <taxon>asterids</taxon>
        <taxon>lamiids</taxon>
        <taxon>Solanales</taxon>
        <taxon>Solanaceae</taxon>
        <taxon>Solanoideae</taxon>
        <taxon>Solaneae</taxon>
        <taxon>Solanum</taxon>
    </lineage>
</organism>
<dbReference type="Proteomes" id="UP001371456">
    <property type="component" value="Unassembled WGS sequence"/>
</dbReference>
<reference evidence="1 2" key="1">
    <citation type="submission" date="2024-02" db="EMBL/GenBank/DDBJ databases">
        <title>de novo genome assembly of Solanum bulbocastanum strain 11H21.</title>
        <authorList>
            <person name="Hosaka A.J."/>
        </authorList>
    </citation>
    <scope>NUCLEOTIDE SEQUENCE [LARGE SCALE GENOMIC DNA]</scope>
    <source>
        <tissue evidence="1">Young leaves</tissue>
    </source>
</reference>
<comment type="caution">
    <text evidence="1">The sequence shown here is derived from an EMBL/GenBank/DDBJ whole genome shotgun (WGS) entry which is preliminary data.</text>
</comment>
<evidence type="ECO:0000313" key="1">
    <source>
        <dbReference type="EMBL" id="KAK6783079.1"/>
    </source>
</evidence>
<dbReference type="InterPro" id="IPR029056">
    <property type="entry name" value="Ribokinase-like"/>
</dbReference>
<keyword evidence="2" id="KW-1185">Reference proteome</keyword>
<evidence type="ECO:0000313" key="2">
    <source>
        <dbReference type="Proteomes" id="UP001371456"/>
    </source>
</evidence>
<name>A0AAN8TAP0_SOLBU</name>
<dbReference type="EMBL" id="JBANQN010000008">
    <property type="protein sequence ID" value="KAK6783079.1"/>
    <property type="molecule type" value="Genomic_DNA"/>
</dbReference>
<dbReference type="PANTHER" id="PTHR42774">
    <property type="entry name" value="PHOSPHOTRANSFERASE SYSTEM TRANSPORT PROTEIN"/>
    <property type="match status" value="1"/>
</dbReference>
<dbReference type="Gene3D" id="3.40.1190.20">
    <property type="match status" value="1"/>
</dbReference>
<protein>
    <submittedName>
        <fullName evidence="1">Uncharacterized protein</fullName>
    </submittedName>
</protein>
<sequence length="163" mass="17575">MRAKFKVKMSILSTPSGSAIPIDAIVVADDSQGKRILNELEADGIDTSFIVVSQPQVSKGGYSTISFVIVDSQMKTRTSIYTPGYPHMVADDLPDSSLSSALDGARPVYTDGVLQEVALVVSQEAHQRSIPIVINAERHIEGLDKLLHLATYIVCSTKFPQAS</sequence>
<proteinExistence type="predicted"/>
<dbReference type="InterPro" id="IPR052562">
    <property type="entry name" value="Ketohexokinase-related"/>
</dbReference>
<accession>A0AAN8TAP0</accession>